<evidence type="ECO:0000256" key="1">
    <source>
        <dbReference type="ARBA" id="ARBA00001974"/>
    </source>
</evidence>
<dbReference type="SUPFAM" id="SSF51905">
    <property type="entry name" value="FAD/NAD(P)-binding domain"/>
    <property type="match status" value="2"/>
</dbReference>
<name>A0A0R1XK61_9LACO</name>
<accession>A0A0R1XK61</accession>
<gene>
    <name evidence="7" type="ORF">FC91_GL001826</name>
</gene>
<dbReference type="PANTHER" id="PTHR42913">
    <property type="entry name" value="APOPTOSIS-INDUCING FACTOR 1"/>
    <property type="match status" value="1"/>
</dbReference>
<comment type="caution">
    <text evidence="7">The sequence shown here is derived from an EMBL/GenBank/DDBJ whole genome shotgun (WGS) entry which is preliminary data.</text>
</comment>
<dbReference type="GO" id="GO:0003955">
    <property type="term" value="F:NAD(P)H dehydrogenase (quinone) activity"/>
    <property type="evidence" value="ECO:0007669"/>
    <property type="project" value="TreeGrafter"/>
</dbReference>
<dbReference type="Gene3D" id="3.50.50.100">
    <property type="match status" value="1"/>
</dbReference>
<dbReference type="PANTHER" id="PTHR42913:SF3">
    <property type="entry name" value="64 KDA MITOCHONDRIAL NADH DEHYDROGENASE (EUROFUNG)"/>
    <property type="match status" value="1"/>
</dbReference>
<dbReference type="PATRIC" id="fig|1122147.4.peg.1894"/>
<evidence type="ECO:0000313" key="7">
    <source>
        <dbReference type="EMBL" id="KRM28363.1"/>
    </source>
</evidence>
<reference evidence="7 8" key="1">
    <citation type="journal article" date="2015" name="Genome Announc.">
        <title>Expanding the biotechnology potential of lactobacilli through comparative genomics of 213 strains and associated genera.</title>
        <authorList>
            <person name="Sun Z."/>
            <person name="Harris H.M."/>
            <person name="McCann A."/>
            <person name="Guo C."/>
            <person name="Argimon S."/>
            <person name="Zhang W."/>
            <person name="Yang X."/>
            <person name="Jeffery I.B."/>
            <person name="Cooney J.C."/>
            <person name="Kagawa T.F."/>
            <person name="Liu W."/>
            <person name="Song Y."/>
            <person name="Salvetti E."/>
            <person name="Wrobel A."/>
            <person name="Rasinkangas P."/>
            <person name="Parkhill J."/>
            <person name="Rea M.C."/>
            <person name="O'Sullivan O."/>
            <person name="Ritari J."/>
            <person name="Douillard F.P."/>
            <person name="Paul Ross R."/>
            <person name="Yang R."/>
            <person name="Briner A.E."/>
            <person name="Felis G.E."/>
            <person name="de Vos W.M."/>
            <person name="Barrangou R."/>
            <person name="Klaenhammer T.R."/>
            <person name="Caufield P.W."/>
            <person name="Cui Y."/>
            <person name="Zhang H."/>
            <person name="O'Toole P.W."/>
        </authorList>
    </citation>
    <scope>NUCLEOTIDE SEQUENCE [LARGE SCALE GENOMIC DNA]</scope>
    <source>
        <strain evidence="7 8">DSM 16991</strain>
    </source>
</reference>
<keyword evidence="3" id="KW-0285">Flavoprotein</keyword>
<evidence type="ECO:0000256" key="3">
    <source>
        <dbReference type="ARBA" id="ARBA00022630"/>
    </source>
</evidence>
<dbReference type="InterPro" id="IPR036188">
    <property type="entry name" value="FAD/NAD-bd_sf"/>
</dbReference>
<organism evidence="7 8">
    <name type="scientific">Schleiferilactobacillus harbinensis DSM 16991</name>
    <dbReference type="NCBI Taxonomy" id="1122147"/>
    <lineage>
        <taxon>Bacteria</taxon>
        <taxon>Bacillati</taxon>
        <taxon>Bacillota</taxon>
        <taxon>Bacilli</taxon>
        <taxon>Lactobacillales</taxon>
        <taxon>Lactobacillaceae</taxon>
        <taxon>Schleiferilactobacillus</taxon>
    </lineage>
</organism>
<feature type="domain" description="FAD/NAD(P)-binding" evidence="6">
    <location>
        <begin position="5"/>
        <end position="316"/>
    </location>
</feature>
<evidence type="ECO:0000256" key="5">
    <source>
        <dbReference type="ARBA" id="ARBA00023002"/>
    </source>
</evidence>
<dbReference type="InterPro" id="IPR051169">
    <property type="entry name" value="NADH-Q_oxidoreductase"/>
</dbReference>
<dbReference type="PRINTS" id="PR00368">
    <property type="entry name" value="FADPNR"/>
</dbReference>
<dbReference type="EMBL" id="AZFW01000032">
    <property type="protein sequence ID" value="KRM28363.1"/>
    <property type="molecule type" value="Genomic_DNA"/>
</dbReference>
<evidence type="ECO:0000259" key="6">
    <source>
        <dbReference type="Pfam" id="PF07992"/>
    </source>
</evidence>
<comment type="similarity">
    <text evidence="2">Belongs to the NADH dehydrogenase family.</text>
</comment>
<dbReference type="AlphaFoldDB" id="A0A0R1XK61"/>
<proteinExistence type="inferred from homology"/>
<dbReference type="Pfam" id="PF07992">
    <property type="entry name" value="Pyr_redox_2"/>
    <property type="match status" value="1"/>
</dbReference>
<sequence>MFMANVLILGAGYAGLRAAKLLAKHASQLTITIVNDHPYHYESTQLHEVAVGNKEPADITFSLRASLPDNVNLVVDTVTKIDRDQQRVELAHHDPLPYDYLINSLGFESETFGIPGAEENALPLIDIDTAVAARKHLEETLAHFSQSQDPDDLRIIVCGAGFTSIEYLGELVHRLPKLIDQYHLPADQIKIDCIEAMPKVLPMFSQDLADYAVHYLESHGVTFHTSTPITQIDPGVVHSKDTSYTAHTIIWTTGVQGSHVIADSGYAQKRNRVMVQDDLTVKDHPNEYIIGDVSAVPDPASGRLYPTTAQIAIAQADTAAHNIRAQVSGRTPSKFTFHSLGTVCSLGPTSGVAEINMLGHWKFKGVIVGPLKKLVNDRSVLELANVRTMLESN</sequence>
<comment type="cofactor">
    <cofactor evidence="1">
        <name>FAD</name>
        <dbReference type="ChEBI" id="CHEBI:57692"/>
    </cofactor>
</comment>
<dbReference type="GO" id="GO:0019646">
    <property type="term" value="P:aerobic electron transport chain"/>
    <property type="evidence" value="ECO:0007669"/>
    <property type="project" value="TreeGrafter"/>
</dbReference>
<dbReference type="eggNOG" id="COG1252">
    <property type="taxonomic scope" value="Bacteria"/>
</dbReference>
<evidence type="ECO:0000313" key="8">
    <source>
        <dbReference type="Proteomes" id="UP000050949"/>
    </source>
</evidence>
<protein>
    <submittedName>
        <fullName evidence="7">NADH dehydrogenase, FAD-containing subunit</fullName>
    </submittedName>
</protein>
<dbReference type="Proteomes" id="UP000050949">
    <property type="component" value="Unassembled WGS sequence"/>
</dbReference>
<dbReference type="InterPro" id="IPR023753">
    <property type="entry name" value="FAD/NAD-binding_dom"/>
</dbReference>
<keyword evidence="4" id="KW-0274">FAD</keyword>
<keyword evidence="5" id="KW-0560">Oxidoreductase</keyword>
<evidence type="ECO:0000256" key="4">
    <source>
        <dbReference type="ARBA" id="ARBA00022827"/>
    </source>
</evidence>
<evidence type="ECO:0000256" key="2">
    <source>
        <dbReference type="ARBA" id="ARBA00005272"/>
    </source>
</evidence>